<dbReference type="InterPro" id="IPR013815">
    <property type="entry name" value="ATP_grasp_subdomain_1"/>
</dbReference>
<dbReference type="SUPFAM" id="SSF56059">
    <property type="entry name" value="Glutathione synthetase ATP-binding domain-like"/>
    <property type="match status" value="1"/>
</dbReference>
<organism evidence="4 5">
    <name type="scientific">Variovorax paradoxus</name>
    <dbReference type="NCBI Taxonomy" id="34073"/>
    <lineage>
        <taxon>Bacteria</taxon>
        <taxon>Pseudomonadati</taxon>
        <taxon>Pseudomonadota</taxon>
        <taxon>Betaproteobacteria</taxon>
        <taxon>Burkholderiales</taxon>
        <taxon>Comamonadaceae</taxon>
        <taxon>Variovorax</taxon>
    </lineage>
</organism>
<dbReference type="InterPro" id="IPR011761">
    <property type="entry name" value="ATP-grasp"/>
</dbReference>
<dbReference type="InterPro" id="IPR032875">
    <property type="entry name" value="Succ_CoA_lig_flav_dom"/>
</dbReference>
<dbReference type="GO" id="GO:0046872">
    <property type="term" value="F:metal ion binding"/>
    <property type="evidence" value="ECO:0007669"/>
    <property type="project" value="InterPro"/>
</dbReference>
<dbReference type="FunFam" id="3.30.1490.20:FF:000020">
    <property type="entry name" value="Protein lysine acetyltransferase"/>
    <property type="match status" value="1"/>
</dbReference>
<dbReference type="PANTHER" id="PTHR42793">
    <property type="entry name" value="COA BINDING DOMAIN CONTAINING PROTEIN"/>
    <property type="match status" value="1"/>
</dbReference>
<dbReference type="GO" id="GO:0005524">
    <property type="term" value="F:ATP binding"/>
    <property type="evidence" value="ECO:0007669"/>
    <property type="project" value="UniProtKB-UniRule"/>
</dbReference>
<dbReference type="AlphaFoldDB" id="A0A5Q0M3G7"/>
<evidence type="ECO:0000256" key="1">
    <source>
        <dbReference type="ARBA" id="ARBA00060888"/>
    </source>
</evidence>
<dbReference type="SUPFAM" id="SSF52210">
    <property type="entry name" value="Succinyl-CoA synthetase domains"/>
    <property type="match status" value="2"/>
</dbReference>
<feature type="domain" description="ATP-grasp" evidence="3">
    <location>
        <begin position="490"/>
        <end position="526"/>
    </location>
</feature>
<dbReference type="RefSeq" id="WP_153282659.1">
    <property type="nucleotide sequence ID" value="NZ_CP045644.1"/>
</dbReference>
<dbReference type="InterPro" id="IPR003781">
    <property type="entry name" value="CoA-bd"/>
</dbReference>
<dbReference type="Gene3D" id="3.30.470.20">
    <property type="entry name" value="ATP-grasp fold, B domain"/>
    <property type="match status" value="1"/>
</dbReference>
<dbReference type="PROSITE" id="PS50975">
    <property type="entry name" value="ATP_GRASP"/>
    <property type="match status" value="1"/>
</dbReference>
<name>A0A5Q0M3G7_VARPD</name>
<dbReference type="SUPFAM" id="SSF51735">
    <property type="entry name" value="NAD(P)-binding Rossmann-fold domains"/>
    <property type="match status" value="1"/>
</dbReference>
<dbReference type="Pfam" id="PF13380">
    <property type="entry name" value="CoA_binding_2"/>
    <property type="match status" value="1"/>
</dbReference>
<dbReference type="PANTHER" id="PTHR42793:SF4">
    <property type="entry name" value="BLL6376 PROTEIN"/>
    <property type="match status" value="1"/>
</dbReference>
<evidence type="ECO:0000313" key="5">
    <source>
        <dbReference type="Proteomes" id="UP000326780"/>
    </source>
</evidence>
<dbReference type="InterPro" id="IPR016102">
    <property type="entry name" value="Succinyl-CoA_synth-like"/>
</dbReference>
<keyword evidence="2" id="KW-0547">Nucleotide-binding</keyword>
<reference evidence="4 5" key="1">
    <citation type="submission" date="2019-10" db="EMBL/GenBank/DDBJ databases">
        <title>Complete genome sequence of Variovorax paradoxus 5C-2.</title>
        <authorList>
            <person name="Gogoleva N.E."/>
            <person name="Balkin A.S."/>
        </authorList>
    </citation>
    <scope>NUCLEOTIDE SEQUENCE [LARGE SCALE GENOMIC DNA]</scope>
    <source>
        <strain evidence="4 5">5C-2</strain>
    </source>
</reference>
<proteinExistence type="inferred from homology"/>
<accession>A0A5Q0M3G7</accession>
<dbReference type="InterPro" id="IPR036291">
    <property type="entry name" value="NAD(P)-bd_dom_sf"/>
</dbReference>
<dbReference type="Gene3D" id="3.40.50.261">
    <property type="entry name" value="Succinyl-CoA synthetase domains"/>
    <property type="match status" value="2"/>
</dbReference>
<evidence type="ECO:0000259" key="3">
    <source>
        <dbReference type="PROSITE" id="PS50975"/>
    </source>
</evidence>
<comment type="similarity">
    <text evidence="1">In the N-terminal section; belongs to the acetate CoA ligase alpha subunit family.</text>
</comment>
<keyword evidence="2" id="KW-0067">ATP-binding</keyword>
<gene>
    <name evidence="4" type="ORF">GFK26_15220</name>
</gene>
<dbReference type="EMBL" id="CP045644">
    <property type="protein sequence ID" value="QFZ84006.1"/>
    <property type="molecule type" value="Genomic_DNA"/>
</dbReference>
<evidence type="ECO:0000256" key="2">
    <source>
        <dbReference type="PROSITE-ProRule" id="PRU00409"/>
    </source>
</evidence>
<dbReference type="Proteomes" id="UP000326780">
    <property type="component" value="Chromosome"/>
</dbReference>
<dbReference type="SMART" id="SM00881">
    <property type="entry name" value="CoA_binding"/>
    <property type="match status" value="1"/>
</dbReference>
<dbReference type="Pfam" id="PF13549">
    <property type="entry name" value="ATP-grasp_5"/>
    <property type="match status" value="1"/>
</dbReference>
<sequence length="711" mass="74890">MSDITALLEPQSIVVIGASEDPTRIGGRPLKYLRSSGFAGAVYVVNPNRESVQGFDSYKSVDSLPQVVDLAIIALPAHLAGAALDDCGRKGIRTAIIFSAGFSETDEAGQRMQTDIAALSQRHGIRVLGPNCLGVFNSHIGFYGTFTQALSGGFLEPGPVAIVSQSGACGGHLAYLCRQRNIGIGYWITTGNEVDLGISECLHWLACSPKVRVIVAYAEAVRNGPMFVQALEAARARGKPVIILKVGRSVSGARAAASHTGALAGEDAVYDAVLQQYGVHRAGSIEEMLDIAYACLATPTFANNQLGVFTVSGGIGVQIADAADEYGVDVPLLAPSAQDEIRALIPFAGTANPIDVTAQLTNERSLLGKCLDIALAQGQFGALVCFLTSSPASRASADWLLETFSAMRERHPDVLCVLSFVAPVETVREFERLGFLVFEDPNRAVRALGALSRFERSFASARLAQEDAALPQGGGSPGLRVDVSDEQAAKRVLAAAGIPSLPEVLAPTAADVRAAVEHLNRPVVLKIVSPDIPHKTEVQGVVLNIDSPDRAHEAAVAMFERVGASCPAAEIRGILVAPMCERGIETICGAYQDPVFGPMVLFGLGGVHVEVLKDVVLRRAPFGVPEARAMIREIRGAALLAGVRGQAPSDTEALARVLVALSVFAFENRDWVAEIDINPFVVLAAGQGGFALDALIQTRGPDPCTAPVTRA</sequence>
<protein>
    <submittedName>
        <fullName evidence="4">CoA-binding protein</fullName>
    </submittedName>
</protein>
<dbReference type="Gene3D" id="3.40.50.720">
    <property type="entry name" value="NAD(P)-binding Rossmann-like Domain"/>
    <property type="match status" value="1"/>
</dbReference>
<dbReference type="Gene3D" id="3.30.1490.20">
    <property type="entry name" value="ATP-grasp fold, A domain"/>
    <property type="match status" value="1"/>
</dbReference>
<evidence type="ECO:0000313" key="4">
    <source>
        <dbReference type="EMBL" id="QFZ84006.1"/>
    </source>
</evidence>
<dbReference type="Pfam" id="PF13607">
    <property type="entry name" value="Succ_CoA_lig"/>
    <property type="match status" value="1"/>
</dbReference>